<dbReference type="EMBL" id="SBAP01000023">
    <property type="protein sequence ID" value="RXZ68737.1"/>
    <property type="molecule type" value="Genomic_DNA"/>
</dbReference>
<reference evidence="1 2" key="1">
    <citation type="submission" date="2019-01" db="EMBL/GenBank/DDBJ databases">
        <title>Fusobacterium necrophorum Isolated From the Uterus of Dairy Cows.</title>
        <authorList>
            <person name="Francis A.M."/>
        </authorList>
    </citation>
    <scope>NUCLEOTIDE SEQUENCE [LARGE SCALE GENOMIC DNA]</scope>
    <source>
        <strain evidence="1 2">KG35</strain>
    </source>
</reference>
<evidence type="ECO:0000313" key="1">
    <source>
        <dbReference type="EMBL" id="RXZ68737.1"/>
    </source>
</evidence>
<dbReference type="AlphaFoldDB" id="A0A4Q2KV66"/>
<protein>
    <submittedName>
        <fullName evidence="1">Uncharacterized protein</fullName>
    </submittedName>
</protein>
<accession>A0A4Q2KV66</accession>
<gene>
    <name evidence="1" type="ORF">EPT53_08985</name>
</gene>
<proteinExistence type="predicted"/>
<dbReference type="Proteomes" id="UP000289216">
    <property type="component" value="Unassembled WGS sequence"/>
</dbReference>
<evidence type="ECO:0000313" key="2">
    <source>
        <dbReference type="Proteomes" id="UP000289216"/>
    </source>
</evidence>
<comment type="caution">
    <text evidence="1">The sequence shown here is derived from an EMBL/GenBank/DDBJ whole genome shotgun (WGS) entry which is preliminary data.</text>
</comment>
<sequence>MENKYKKMEKIYYSDKEYQIEYEKRINNPASYVTNLKIKTIIRYLYEDLSFLRKHSKNPLQNITEGDLYFFRKRRQRHLYIAC</sequence>
<name>A0A4Q2KV66_9FUSO</name>
<organism evidence="1 2">
    <name type="scientific">Fusobacterium necrophorum</name>
    <dbReference type="NCBI Taxonomy" id="859"/>
    <lineage>
        <taxon>Bacteria</taxon>
        <taxon>Fusobacteriati</taxon>
        <taxon>Fusobacteriota</taxon>
        <taxon>Fusobacteriia</taxon>
        <taxon>Fusobacteriales</taxon>
        <taxon>Fusobacteriaceae</taxon>
        <taxon>Fusobacterium</taxon>
    </lineage>
</organism>